<evidence type="ECO:0000313" key="2">
    <source>
        <dbReference type="Proteomes" id="UP000663992"/>
    </source>
</evidence>
<proteinExistence type="predicted"/>
<gene>
    <name evidence="1" type="ORF">J0A65_21085</name>
</gene>
<name>A0ABS3D0R0_9ALTE</name>
<dbReference type="EMBL" id="JAFKCS010000058">
    <property type="protein sequence ID" value="MBN7822374.1"/>
    <property type="molecule type" value="Genomic_DNA"/>
</dbReference>
<sequence>MSYIDSYDHEYIGSLGYLPIYRSLQVIEGNKWGDYDFSATPNNLILGGGSGEHPGLVVHKLGSLAAKFLYDQISDEEEEFISKEDMDYVIDQCYADDILEFCSWSIRQYASLKEMAESITFTTPLGEDEEVEEWLCKSLGELIYFSLFELNPEHNKLKGIFGRFEIQASMQNIACVPPGYPRCGGRRVENGELKWGLHRWPAKP</sequence>
<accession>A0ABS3D0R0</accession>
<dbReference type="Proteomes" id="UP000663992">
    <property type="component" value="Unassembled WGS sequence"/>
</dbReference>
<organism evidence="1 2">
    <name type="scientific">Bowmanella yangjiangensis</name>
    <dbReference type="NCBI Taxonomy" id="2811230"/>
    <lineage>
        <taxon>Bacteria</taxon>
        <taxon>Pseudomonadati</taxon>
        <taxon>Pseudomonadota</taxon>
        <taxon>Gammaproteobacteria</taxon>
        <taxon>Alteromonadales</taxon>
        <taxon>Alteromonadaceae</taxon>
        <taxon>Bowmanella</taxon>
    </lineage>
</organism>
<protein>
    <submittedName>
        <fullName evidence="1">Uncharacterized protein</fullName>
    </submittedName>
</protein>
<keyword evidence="2" id="KW-1185">Reference proteome</keyword>
<evidence type="ECO:0000313" key="1">
    <source>
        <dbReference type="EMBL" id="MBN7822374.1"/>
    </source>
</evidence>
<reference evidence="1 2" key="1">
    <citation type="submission" date="2021-03" db="EMBL/GenBank/DDBJ databases">
        <title>novel species isolated from a fishpond in China.</title>
        <authorList>
            <person name="Lu H."/>
            <person name="Cai Z."/>
        </authorList>
    </citation>
    <scope>NUCLEOTIDE SEQUENCE [LARGE SCALE GENOMIC DNA]</scope>
    <source>
        <strain evidence="1 2">Y57</strain>
    </source>
</reference>
<comment type="caution">
    <text evidence="1">The sequence shown here is derived from an EMBL/GenBank/DDBJ whole genome shotgun (WGS) entry which is preliminary data.</text>
</comment>
<dbReference type="RefSeq" id="WP_206596310.1">
    <property type="nucleotide sequence ID" value="NZ_JAFKCS010000058.1"/>
</dbReference>